<protein>
    <submittedName>
        <fullName evidence="2">Uncharacterized protein</fullName>
    </submittedName>
</protein>
<name>A0A915I3D8_ROMCU</name>
<dbReference type="WBParaSite" id="nRc.2.0.1.t08647-RA">
    <property type="protein sequence ID" value="nRc.2.0.1.t08647-RA"/>
    <property type="gene ID" value="nRc.2.0.1.g08647"/>
</dbReference>
<keyword evidence="1" id="KW-1185">Reference proteome</keyword>
<proteinExistence type="predicted"/>
<reference evidence="2" key="1">
    <citation type="submission" date="2022-11" db="UniProtKB">
        <authorList>
            <consortium name="WormBaseParasite"/>
        </authorList>
    </citation>
    <scope>IDENTIFICATION</scope>
</reference>
<accession>A0A915I3D8</accession>
<sequence length="76" mass="8685">MNTTLTAQSELDVINATIPVSNFQNRTVFEKALVMDEKPTDAQKSTVSKDELTVRQVAGFWSLESTRIREDQRAYY</sequence>
<evidence type="ECO:0000313" key="2">
    <source>
        <dbReference type="WBParaSite" id="nRc.2.0.1.t08647-RA"/>
    </source>
</evidence>
<dbReference type="Proteomes" id="UP000887565">
    <property type="component" value="Unplaced"/>
</dbReference>
<evidence type="ECO:0000313" key="1">
    <source>
        <dbReference type="Proteomes" id="UP000887565"/>
    </source>
</evidence>
<organism evidence="1 2">
    <name type="scientific">Romanomermis culicivorax</name>
    <name type="common">Nematode worm</name>
    <dbReference type="NCBI Taxonomy" id="13658"/>
    <lineage>
        <taxon>Eukaryota</taxon>
        <taxon>Metazoa</taxon>
        <taxon>Ecdysozoa</taxon>
        <taxon>Nematoda</taxon>
        <taxon>Enoplea</taxon>
        <taxon>Dorylaimia</taxon>
        <taxon>Mermithida</taxon>
        <taxon>Mermithoidea</taxon>
        <taxon>Mermithidae</taxon>
        <taxon>Romanomermis</taxon>
    </lineage>
</organism>
<dbReference type="AlphaFoldDB" id="A0A915I3D8"/>